<evidence type="ECO:0000313" key="5">
    <source>
        <dbReference type="Proteomes" id="UP000887043"/>
    </source>
</evidence>
<sequence length="75" mass="8799">MEKKERIRELLEEALPLVDLDSEFLFSELDSLGITTILMLLSEEYHICLESEDVTPKNFKNLENLTKMVENKLQQ</sequence>
<comment type="caution">
    <text evidence="2">The sequence shown here is derived from an EMBL/GenBank/DDBJ whole genome shotgun (WGS) entry which is preliminary data.</text>
</comment>
<dbReference type="Pfam" id="PF00550">
    <property type="entry name" value="PP-binding"/>
    <property type="match status" value="1"/>
</dbReference>
<dbReference type="Gene3D" id="1.10.1200.10">
    <property type="entry name" value="ACP-like"/>
    <property type="match status" value="1"/>
</dbReference>
<evidence type="ECO:0000313" key="2">
    <source>
        <dbReference type="EMBL" id="GJG26804.1"/>
    </source>
</evidence>
<evidence type="ECO:0000259" key="1">
    <source>
        <dbReference type="Pfam" id="PF00550"/>
    </source>
</evidence>
<gene>
    <name evidence="3" type="ORF">CIK91_09735</name>
    <name evidence="2" type="ORF">PRRU23_05040</name>
</gene>
<evidence type="ECO:0000313" key="4">
    <source>
        <dbReference type="Proteomes" id="UP000216189"/>
    </source>
</evidence>
<dbReference type="InterPro" id="IPR009081">
    <property type="entry name" value="PP-bd_ACP"/>
</dbReference>
<feature type="domain" description="Carrier" evidence="1">
    <location>
        <begin position="6"/>
        <end position="67"/>
    </location>
</feature>
<dbReference type="EMBL" id="NPJF01000050">
    <property type="protein sequence ID" value="OYP54099.1"/>
    <property type="molecule type" value="Genomic_DNA"/>
</dbReference>
<name>A0AA37HW03_SEGBR</name>
<dbReference type="Proteomes" id="UP000216189">
    <property type="component" value="Unassembled WGS sequence"/>
</dbReference>
<dbReference type="InterPro" id="IPR036736">
    <property type="entry name" value="ACP-like_sf"/>
</dbReference>
<keyword evidence="4" id="KW-1185">Reference proteome</keyword>
<dbReference type="AlphaFoldDB" id="A0AA37HW03"/>
<evidence type="ECO:0000313" key="3">
    <source>
        <dbReference type="EMBL" id="OYP54099.1"/>
    </source>
</evidence>
<dbReference type="GeneID" id="72480141"/>
<dbReference type="RefSeq" id="WP_006281083.1">
    <property type="nucleotide sequence ID" value="NZ_BPTR01000001.1"/>
</dbReference>
<organism evidence="2 5">
    <name type="scientific">Segatella bryantii</name>
    <name type="common">Prevotella bryantii</name>
    <dbReference type="NCBI Taxonomy" id="77095"/>
    <lineage>
        <taxon>Bacteria</taxon>
        <taxon>Pseudomonadati</taxon>
        <taxon>Bacteroidota</taxon>
        <taxon>Bacteroidia</taxon>
        <taxon>Bacteroidales</taxon>
        <taxon>Prevotellaceae</taxon>
        <taxon>Segatella</taxon>
    </lineage>
</organism>
<dbReference type="Proteomes" id="UP000887043">
    <property type="component" value="Unassembled WGS sequence"/>
</dbReference>
<accession>A0AA37HW03</accession>
<protein>
    <submittedName>
        <fullName evidence="3">Acyl carrier protein</fullName>
    </submittedName>
</protein>
<dbReference type="SUPFAM" id="SSF47336">
    <property type="entry name" value="ACP-like"/>
    <property type="match status" value="1"/>
</dbReference>
<reference evidence="2" key="2">
    <citation type="submission" date="2021-08" db="EMBL/GenBank/DDBJ databases">
        <title>Prevotella lacticifex sp. nov., isolated from rumen of cow.</title>
        <authorList>
            <person name="Shinkai T."/>
            <person name="Ikeyama N."/>
            <person name="Kumagai M."/>
            <person name="Ohmori H."/>
            <person name="Sakamoto M."/>
            <person name="Ohkuma M."/>
            <person name="Mitsumori M."/>
        </authorList>
    </citation>
    <scope>NUCLEOTIDE SEQUENCE</scope>
    <source>
        <strain evidence="2">DSM 11371</strain>
    </source>
</reference>
<dbReference type="EMBL" id="BPTR01000001">
    <property type="protein sequence ID" value="GJG26804.1"/>
    <property type="molecule type" value="Genomic_DNA"/>
</dbReference>
<reference evidence="3 4" key="1">
    <citation type="submission" date="2017-08" db="EMBL/GenBank/DDBJ databases">
        <title>Comparative genomics of non-oral Prevotella species.</title>
        <authorList>
            <person name="Accetto T."/>
            <person name="Nograsek B."/>
            <person name="Avgustin G."/>
        </authorList>
    </citation>
    <scope>NUCLEOTIDE SEQUENCE [LARGE SCALE GENOMIC DNA]</scope>
    <source>
        <strain evidence="3 4">TC1-1</strain>
    </source>
</reference>
<proteinExistence type="predicted"/>